<name>A0AAE1VMF0_9SOLA</name>
<dbReference type="InterPro" id="IPR011009">
    <property type="entry name" value="Kinase-like_dom_sf"/>
</dbReference>
<evidence type="ECO:0000259" key="1">
    <source>
        <dbReference type="PROSITE" id="PS50011"/>
    </source>
</evidence>
<protein>
    <recommendedName>
        <fullName evidence="1">Protein kinase domain-containing protein</fullName>
    </recommendedName>
</protein>
<feature type="domain" description="Protein kinase" evidence="1">
    <location>
        <begin position="1"/>
        <end position="182"/>
    </location>
</feature>
<dbReference type="GO" id="GO:0007165">
    <property type="term" value="P:signal transduction"/>
    <property type="evidence" value="ECO:0007669"/>
    <property type="project" value="TreeGrafter"/>
</dbReference>
<keyword evidence="3" id="KW-1185">Reference proteome</keyword>
<dbReference type="PANTHER" id="PTHR48011">
    <property type="entry name" value="CCR4-NOT TRANSCRIPTIONAL COMPLEX SUBUNIT CAF120-RELATED"/>
    <property type="match status" value="1"/>
</dbReference>
<dbReference type="EMBL" id="JAVYJV010000006">
    <property type="protein sequence ID" value="KAK4369401.1"/>
    <property type="molecule type" value="Genomic_DNA"/>
</dbReference>
<dbReference type="InterPro" id="IPR052751">
    <property type="entry name" value="Plant_MAPKKK"/>
</dbReference>
<dbReference type="Gene3D" id="1.10.510.10">
    <property type="entry name" value="Transferase(Phosphotransferase) domain 1"/>
    <property type="match status" value="1"/>
</dbReference>
<dbReference type="PANTHER" id="PTHR48011:SF4">
    <property type="entry name" value="MITOGEN-ACTIVATED PROTEIN KINASE KINASE KINASE 19"/>
    <property type="match status" value="1"/>
</dbReference>
<dbReference type="Pfam" id="PF00069">
    <property type="entry name" value="Pkinase"/>
    <property type="match status" value="1"/>
</dbReference>
<dbReference type="PROSITE" id="PS00108">
    <property type="entry name" value="PROTEIN_KINASE_ST"/>
    <property type="match status" value="1"/>
</dbReference>
<dbReference type="InterPro" id="IPR000719">
    <property type="entry name" value="Prot_kinase_dom"/>
</dbReference>
<reference evidence="2" key="1">
    <citation type="submission" date="2023-12" db="EMBL/GenBank/DDBJ databases">
        <title>Genome assembly of Anisodus tanguticus.</title>
        <authorList>
            <person name="Wang Y.-J."/>
        </authorList>
    </citation>
    <scope>NUCLEOTIDE SEQUENCE</scope>
    <source>
        <strain evidence="2">KB-2021</strain>
        <tissue evidence="2">Leaf</tissue>
    </source>
</reference>
<dbReference type="PROSITE" id="PS50011">
    <property type="entry name" value="PROTEIN_KINASE_DOM"/>
    <property type="match status" value="1"/>
</dbReference>
<dbReference type="InterPro" id="IPR008271">
    <property type="entry name" value="Ser/Thr_kinase_AS"/>
</dbReference>
<dbReference type="GO" id="GO:0004672">
    <property type="term" value="F:protein kinase activity"/>
    <property type="evidence" value="ECO:0007669"/>
    <property type="project" value="InterPro"/>
</dbReference>
<comment type="caution">
    <text evidence="2">The sequence shown here is derived from an EMBL/GenBank/DDBJ whole genome shotgun (WGS) entry which is preliminary data.</text>
</comment>
<evidence type="ECO:0000313" key="2">
    <source>
        <dbReference type="EMBL" id="KAK4369401.1"/>
    </source>
</evidence>
<dbReference type="GO" id="GO:0005524">
    <property type="term" value="F:ATP binding"/>
    <property type="evidence" value="ECO:0007669"/>
    <property type="project" value="InterPro"/>
</dbReference>
<proteinExistence type="predicted"/>
<accession>A0AAE1VMF0</accession>
<dbReference type="SMART" id="SM00220">
    <property type="entry name" value="S_TKc"/>
    <property type="match status" value="1"/>
</dbReference>
<dbReference type="AlphaFoldDB" id="A0AAE1VMF0"/>
<sequence length="182" mass="20406">MAATPISQVIVVLRSTQAVPFHNVVNSVKSLFKPLCSLNFCCIYSSKFSKSMFQLSSHYIVSYKGYDVTKENDKLIFNLIIEYMSAGTIPDEIWKYGGRINESFIGYYTKQIVQGLEYLHSKGIAHYDIKGQNILLGKTGAKIADFGCARWVDLAQRDEPISGTLMFMAPEVARGGRTRVPM</sequence>
<dbReference type="SUPFAM" id="SSF56112">
    <property type="entry name" value="Protein kinase-like (PK-like)"/>
    <property type="match status" value="1"/>
</dbReference>
<evidence type="ECO:0000313" key="3">
    <source>
        <dbReference type="Proteomes" id="UP001291623"/>
    </source>
</evidence>
<dbReference type="Proteomes" id="UP001291623">
    <property type="component" value="Unassembled WGS sequence"/>
</dbReference>
<organism evidence="2 3">
    <name type="scientific">Anisodus tanguticus</name>
    <dbReference type="NCBI Taxonomy" id="243964"/>
    <lineage>
        <taxon>Eukaryota</taxon>
        <taxon>Viridiplantae</taxon>
        <taxon>Streptophyta</taxon>
        <taxon>Embryophyta</taxon>
        <taxon>Tracheophyta</taxon>
        <taxon>Spermatophyta</taxon>
        <taxon>Magnoliopsida</taxon>
        <taxon>eudicotyledons</taxon>
        <taxon>Gunneridae</taxon>
        <taxon>Pentapetalae</taxon>
        <taxon>asterids</taxon>
        <taxon>lamiids</taxon>
        <taxon>Solanales</taxon>
        <taxon>Solanaceae</taxon>
        <taxon>Solanoideae</taxon>
        <taxon>Hyoscyameae</taxon>
        <taxon>Anisodus</taxon>
    </lineage>
</organism>
<gene>
    <name evidence="2" type="ORF">RND71_013193</name>
</gene>